<dbReference type="InterPro" id="IPR038766">
    <property type="entry name" value="Membrane_comp_ABC_pdt"/>
</dbReference>
<dbReference type="Proteomes" id="UP000664495">
    <property type="component" value="Unassembled WGS sequence"/>
</dbReference>
<sequence length="748" mass="85299">MLRKTFRDLRKNWISFLSVFLMSFICLFIFTGIFHFGQQMGITGKQFSKNSHLADSTLTVANFNEPKEAQTKKLSSVKQFAHRSVGRYQNEQFSLTILSFDHSYTSKPQVIRGAKLSDQAGIWLDEDFFQANEQQLGDYFSIDNQRYEILGTVRQPEFIYHTENKDQPLPNHKKSGYAYLSEQYFDQLPIYPSHQLLLKTNKDSNIPWLENELSDIWGDEYLQLTETNNGSGLSIFLDRVTQVQRLAFLFSSLFLLLTLITIEATMRRFVKQQQIAILKAQGFSGWSILLHYLSFSMIVTFFGSVLGCFLGPKLLSPALLSAIGKQFSVPKWLEVQTTLGYAIVAVITFLSMLITLIPVLPLVNQLPAVIMQKQSTQRFKRVWLEQTRLWSYLPFSLQWTLRDIQRNIRRAVLGIFGAMGCMLLLIAALGIKDSINFSLDSVFNDTYHYQEKVSFKRPMSAQDRHSTVQHLTSDYQWMEQQSVKLLKGSKEQTVQATIVSNGRQLNLPEIELKNLTANQVALSEALAKDLNVTAEETLYIKLQQQILPVSIKKLLPISSPQGIFLSQRTWENLKQPFEPQSLLLKEKNQLAPSPLIAGRSEKLQQFKDSQALIEGILTIVSLLILAALTLGITIMMNCHLLIFSERFIEFATLKVLGFTKWEVLSLSFLETTLLTLLGWLLGIPAGWLFLNTYVALLSTGQQQYLPHLSFQSLMLASLVLFACMLLVQAYLNNRINRIDFATALKPAE</sequence>
<evidence type="ECO:0000256" key="2">
    <source>
        <dbReference type="ARBA" id="ARBA00022475"/>
    </source>
</evidence>
<dbReference type="PANTHER" id="PTHR30287:SF1">
    <property type="entry name" value="INNER MEMBRANE PROTEIN"/>
    <property type="match status" value="1"/>
</dbReference>
<accession>A0ABS3HN18</accession>
<evidence type="ECO:0000313" key="9">
    <source>
        <dbReference type="Proteomes" id="UP000664495"/>
    </source>
</evidence>
<dbReference type="PANTHER" id="PTHR30287">
    <property type="entry name" value="MEMBRANE COMPONENT OF PREDICTED ABC SUPERFAMILY METABOLITE UPTAKE TRANSPORTER"/>
    <property type="match status" value="1"/>
</dbReference>
<dbReference type="InterPro" id="IPR003838">
    <property type="entry name" value="ABC3_permease_C"/>
</dbReference>
<feature type="transmembrane region" description="Helical" evidence="6">
    <location>
        <begin position="12"/>
        <end position="36"/>
    </location>
</feature>
<keyword evidence="9" id="KW-1185">Reference proteome</keyword>
<dbReference type="RefSeq" id="WP_207110575.1">
    <property type="nucleotide sequence ID" value="NZ_JAFLVR010000073.1"/>
</dbReference>
<keyword evidence="5 6" id="KW-0472">Membrane</keyword>
<evidence type="ECO:0000256" key="5">
    <source>
        <dbReference type="ARBA" id="ARBA00023136"/>
    </source>
</evidence>
<keyword evidence="3 6" id="KW-0812">Transmembrane</keyword>
<feature type="transmembrane region" description="Helical" evidence="6">
    <location>
        <begin position="616"/>
        <end position="642"/>
    </location>
</feature>
<comment type="caution">
    <text evidence="8">The sequence shown here is derived from an EMBL/GenBank/DDBJ whole genome shotgun (WGS) entry which is preliminary data.</text>
</comment>
<evidence type="ECO:0000256" key="6">
    <source>
        <dbReference type="SAM" id="Phobius"/>
    </source>
</evidence>
<feature type="transmembrane region" description="Helical" evidence="6">
    <location>
        <begin position="246"/>
        <end position="265"/>
    </location>
</feature>
<name>A0ABS3HN18_9ENTE</name>
<reference evidence="8 9" key="1">
    <citation type="submission" date="2021-03" db="EMBL/GenBank/DDBJ databases">
        <title>Enterococcal diversity collection.</title>
        <authorList>
            <person name="Gilmore M.S."/>
            <person name="Schwartzman J."/>
            <person name="Van Tyne D."/>
            <person name="Martin M."/>
            <person name="Earl A.M."/>
            <person name="Manson A.L."/>
            <person name="Straub T."/>
            <person name="Salamzade R."/>
            <person name="Saavedra J."/>
            <person name="Lebreton F."/>
            <person name="Prichula J."/>
            <person name="Schaufler K."/>
            <person name="Gaca A."/>
            <person name="Sgardioli B."/>
            <person name="Wagenaar J."/>
            <person name="Strong T."/>
        </authorList>
    </citation>
    <scope>NUCLEOTIDE SEQUENCE [LARGE SCALE GENOMIC DNA]</scope>
    <source>
        <strain evidence="8 9">MJM16</strain>
    </source>
</reference>
<evidence type="ECO:0000313" key="8">
    <source>
        <dbReference type="EMBL" id="MBO0454851.1"/>
    </source>
</evidence>
<feature type="transmembrane region" description="Helical" evidence="6">
    <location>
        <begin position="339"/>
        <end position="363"/>
    </location>
</feature>
<proteinExistence type="predicted"/>
<feature type="transmembrane region" description="Helical" evidence="6">
    <location>
        <begin position="286"/>
        <end position="312"/>
    </location>
</feature>
<protein>
    <submittedName>
        <fullName evidence="8">ABC transporter permease</fullName>
    </submittedName>
</protein>
<feature type="transmembrane region" description="Helical" evidence="6">
    <location>
        <begin position="710"/>
        <end position="731"/>
    </location>
</feature>
<feature type="transmembrane region" description="Helical" evidence="6">
    <location>
        <begin position="411"/>
        <end position="431"/>
    </location>
</feature>
<organism evidence="8 9">
    <name type="scientific">Candidatus Enterococcus murrayae</name>
    <dbReference type="NCBI Taxonomy" id="2815321"/>
    <lineage>
        <taxon>Bacteria</taxon>
        <taxon>Bacillati</taxon>
        <taxon>Bacillota</taxon>
        <taxon>Bacilli</taxon>
        <taxon>Lactobacillales</taxon>
        <taxon>Enterococcaceae</taxon>
        <taxon>Enterococcus</taxon>
    </lineage>
</organism>
<dbReference type="EMBL" id="JAFLVR010000073">
    <property type="protein sequence ID" value="MBO0454851.1"/>
    <property type="molecule type" value="Genomic_DNA"/>
</dbReference>
<keyword evidence="4 6" id="KW-1133">Transmembrane helix</keyword>
<feature type="domain" description="ABC3 transporter permease C-terminal" evidence="7">
    <location>
        <begin position="249"/>
        <end position="364"/>
    </location>
</feature>
<dbReference type="Pfam" id="PF02687">
    <property type="entry name" value="FtsX"/>
    <property type="match status" value="2"/>
</dbReference>
<evidence type="ECO:0000259" key="7">
    <source>
        <dbReference type="Pfam" id="PF02687"/>
    </source>
</evidence>
<feature type="transmembrane region" description="Helical" evidence="6">
    <location>
        <begin position="663"/>
        <end position="690"/>
    </location>
</feature>
<gene>
    <name evidence="8" type="ORF">JZO85_21515</name>
</gene>
<evidence type="ECO:0000256" key="3">
    <source>
        <dbReference type="ARBA" id="ARBA00022692"/>
    </source>
</evidence>
<evidence type="ECO:0000256" key="1">
    <source>
        <dbReference type="ARBA" id="ARBA00004651"/>
    </source>
</evidence>
<feature type="domain" description="ABC3 transporter permease C-terminal" evidence="7">
    <location>
        <begin position="622"/>
        <end position="738"/>
    </location>
</feature>
<keyword evidence="2" id="KW-1003">Cell membrane</keyword>
<comment type="subcellular location">
    <subcellularLocation>
        <location evidence="1">Cell membrane</location>
        <topology evidence="1">Multi-pass membrane protein</topology>
    </subcellularLocation>
</comment>
<evidence type="ECO:0000256" key="4">
    <source>
        <dbReference type="ARBA" id="ARBA00022989"/>
    </source>
</evidence>